<dbReference type="InterPro" id="IPR011008">
    <property type="entry name" value="Dimeric_a/b-barrel"/>
</dbReference>
<evidence type="ECO:0000313" key="1">
    <source>
        <dbReference type="EMBL" id="TWT20622.1"/>
    </source>
</evidence>
<keyword evidence="2" id="KW-1185">Reference proteome</keyword>
<gene>
    <name evidence="1" type="ORF">FQY79_04620</name>
</gene>
<dbReference type="AlphaFoldDB" id="A0A5C5U533"/>
<comment type="caution">
    <text evidence="1">The sequence shown here is derived from an EMBL/GenBank/DDBJ whole genome shotgun (WGS) entry which is preliminary data.</text>
</comment>
<dbReference type="EMBL" id="VOHE01000002">
    <property type="protein sequence ID" value="TWT20622.1"/>
    <property type="molecule type" value="Genomic_DNA"/>
</dbReference>
<dbReference type="InterPro" id="IPR009874">
    <property type="entry name" value="DUF1428"/>
</dbReference>
<dbReference type="Gene3D" id="3.30.70.100">
    <property type="match status" value="1"/>
</dbReference>
<proteinExistence type="predicted"/>
<reference evidence="1 2" key="1">
    <citation type="submission" date="2019-07" db="EMBL/GenBank/DDBJ databases">
        <title>Luteimonas sp. YD-1 nov., isolated from acidic soil.</title>
        <authorList>
            <person name="Zhou J."/>
        </authorList>
    </citation>
    <scope>NUCLEOTIDE SEQUENCE [LARGE SCALE GENOMIC DNA]</scope>
    <source>
        <strain evidence="1 2">YD-1</strain>
    </source>
</reference>
<dbReference type="SUPFAM" id="SSF54909">
    <property type="entry name" value="Dimeric alpha+beta barrel"/>
    <property type="match status" value="1"/>
</dbReference>
<accession>A0A5C5U533</accession>
<dbReference type="PIRSF" id="PIRSF007028">
    <property type="entry name" value="UCP007028"/>
    <property type="match status" value="1"/>
</dbReference>
<dbReference type="RefSeq" id="WP_146311257.1">
    <property type="nucleotide sequence ID" value="NZ_VOHE01000002.1"/>
</dbReference>
<evidence type="ECO:0000313" key="2">
    <source>
        <dbReference type="Proteomes" id="UP000315949"/>
    </source>
</evidence>
<name>A0A5C5U533_9GAMM</name>
<dbReference type="OrthoDB" id="9792392at2"/>
<sequence>MPYVDGFVFAVPTANRQAFLDHAGAFDRAFLDAGATRVVEAWGDDVPEGRLTDFRRAVQAAPGETVVFAWVEWPDKASRDAGNRKVMEDPRMASGAEQMPFDGKRMIFGGFEVVLDLAR</sequence>
<protein>
    <submittedName>
        <fullName evidence="1">DUF1428 domain-containing protein</fullName>
    </submittedName>
</protein>
<dbReference type="Pfam" id="PF07237">
    <property type="entry name" value="DUF1428"/>
    <property type="match status" value="1"/>
</dbReference>
<dbReference type="Proteomes" id="UP000315949">
    <property type="component" value="Unassembled WGS sequence"/>
</dbReference>
<organism evidence="1 2">
    <name type="scientific">Luteimonas wenzhouensis</name>
    <dbReference type="NCBI Taxonomy" id="2599615"/>
    <lineage>
        <taxon>Bacteria</taxon>
        <taxon>Pseudomonadati</taxon>
        <taxon>Pseudomonadota</taxon>
        <taxon>Gammaproteobacteria</taxon>
        <taxon>Lysobacterales</taxon>
        <taxon>Lysobacteraceae</taxon>
        <taxon>Luteimonas</taxon>
    </lineage>
</organism>